<evidence type="ECO:0000313" key="4">
    <source>
        <dbReference type="EMBL" id="MEE3715921.1"/>
    </source>
</evidence>
<evidence type="ECO:0000259" key="2">
    <source>
        <dbReference type="Pfam" id="PF00534"/>
    </source>
</evidence>
<feature type="domain" description="Glycosyl transferase family 1" evidence="2">
    <location>
        <begin position="189"/>
        <end position="340"/>
    </location>
</feature>
<evidence type="ECO:0000256" key="1">
    <source>
        <dbReference type="ARBA" id="ARBA00022679"/>
    </source>
</evidence>
<dbReference type="InterPro" id="IPR001296">
    <property type="entry name" value="Glyco_trans_1"/>
</dbReference>
<evidence type="ECO:0000313" key="5">
    <source>
        <dbReference type="Proteomes" id="UP001333818"/>
    </source>
</evidence>
<keyword evidence="5" id="KW-1185">Reference proteome</keyword>
<dbReference type="PANTHER" id="PTHR46401:SF2">
    <property type="entry name" value="GLYCOSYLTRANSFERASE WBBK-RELATED"/>
    <property type="match status" value="1"/>
</dbReference>
<organism evidence="4 5">
    <name type="scientific">Tumidithrix elongata BACA0141</name>
    <dbReference type="NCBI Taxonomy" id="2716417"/>
    <lineage>
        <taxon>Bacteria</taxon>
        <taxon>Bacillati</taxon>
        <taxon>Cyanobacteriota</taxon>
        <taxon>Cyanophyceae</taxon>
        <taxon>Pseudanabaenales</taxon>
        <taxon>Pseudanabaenaceae</taxon>
        <taxon>Tumidithrix</taxon>
        <taxon>Tumidithrix elongata</taxon>
    </lineage>
</organism>
<name>A0AAW9PZ96_9CYAN</name>
<comment type="caution">
    <text evidence="4">The sequence shown here is derived from an EMBL/GenBank/DDBJ whole genome shotgun (WGS) entry which is preliminary data.</text>
</comment>
<dbReference type="Pfam" id="PF00534">
    <property type="entry name" value="Glycos_transf_1"/>
    <property type="match status" value="1"/>
</dbReference>
<feature type="domain" description="Glycosyltransferase subfamily 4-like N-terminal" evidence="3">
    <location>
        <begin position="15"/>
        <end position="174"/>
    </location>
</feature>
<dbReference type="SUPFAM" id="SSF53756">
    <property type="entry name" value="UDP-Glycosyltransferase/glycogen phosphorylase"/>
    <property type="match status" value="1"/>
</dbReference>
<keyword evidence="1" id="KW-0808">Transferase</keyword>
<accession>A0AAW9PZ96</accession>
<evidence type="ECO:0000259" key="3">
    <source>
        <dbReference type="Pfam" id="PF13439"/>
    </source>
</evidence>
<dbReference type="GO" id="GO:0016757">
    <property type="term" value="F:glycosyltransferase activity"/>
    <property type="evidence" value="ECO:0007669"/>
    <property type="project" value="InterPro"/>
</dbReference>
<reference evidence="4" key="1">
    <citation type="submission" date="2024-01" db="EMBL/GenBank/DDBJ databases">
        <title>Bank of Algae and Cyanobacteria of the Azores (BACA) strain genomes.</title>
        <authorList>
            <person name="Luz R."/>
            <person name="Cordeiro R."/>
            <person name="Fonseca A."/>
            <person name="Goncalves V."/>
        </authorList>
    </citation>
    <scope>NUCLEOTIDE SEQUENCE</scope>
    <source>
        <strain evidence="4">BACA0141</strain>
    </source>
</reference>
<proteinExistence type="predicted"/>
<dbReference type="Pfam" id="PF13439">
    <property type="entry name" value="Glyco_transf_4"/>
    <property type="match status" value="1"/>
</dbReference>
<gene>
    <name evidence="4" type="ORF">V2H45_04075</name>
</gene>
<dbReference type="InterPro" id="IPR028098">
    <property type="entry name" value="Glyco_trans_4-like_N"/>
</dbReference>
<sequence>MKLGISGLFLKPSQVGGAEFMLRGLLFGLAQIPNLQLYVFIDRKLTDWLRELNLGEAHAVIPITMVGNRVVSEITQIPWQANRLGLDGIIYPNYLTPWRSLLKMPSATVIHDLNYLHFPDLFSWRKKVWLRTAHQNTLANSDITVAISEFVRNDIVKNYPLKSQHSLTVIPNPILWERFSHSMPPVMEVKQPFILTVANHYQHKNLATLIKAFQQLPSACDQVNLVLVGQLPESLVGMRRDRCDDLSSLVKALNLQDRVKVTGYISDAELAWYYNFAEMFAYPSLFEGFGMPPVEAMGMGLPTLTTRCTAIPEATLGLAQYINDPLDVDEWRDRMAQILQFRSDFLPLQSTVDLIRSTYDPVAIAQKYVDLFKCL</sequence>
<dbReference type="RefSeq" id="WP_330482345.1">
    <property type="nucleotide sequence ID" value="NZ_JAZBJZ010000009.1"/>
</dbReference>
<dbReference type="PANTHER" id="PTHR46401">
    <property type="entry name" value="GLYCOSYLTRANSFERASE WBBK-RELATED"/>
    <property type="match status" value="1"/>
</dbReference>
<dbReference type="EMBL" id="JAZBJZ010000009">
    <property type="protein sequence ID" value="MEE3715921.1"/>
    <property type="molecule type" value="Genomic_DNA"/>
</dbReference>
<dbReference type="Gene3D" id="3.40.50.2000">
    <property type="entry name" value="Glycogen Phosphorylase B"/>
    <property type="match status" value="2"/>
</dbReference>
<dbReference type="AlphaFoldDB" id="A0AAW9PZ96"/>
<dbReference type="CDD" id="cd03809">
    <property type="entry name" value="GT4_MtfB-like"/>
    <property type="match status" value="1"/>
</dbReference>
<dbReference type="Proteomes" id="UP001333818">
    <property type="component" value="Unassembled WGS sequence"/>
</dbReference>
<protein>
    <submittedName>
        <fullName evidence="4">Glycosyltransferase family 1 protein</fullName>
    </submittedName>
</protein>